<feature type="region of interest" description="Disordered" evidence="1">
    <location>
        <begin position="156"/>
        <end position="181"/>
    </location>
</feature>
<dbReference type="Pfam" id="PF06970">
    <property type="entry name" value="RepA_N"/>
    <property type="match status" value="1"/>
</dbReference>
<evidence type="ECO:0000259" key="2">
    <source>
        <dbReference type="Pfam" id="PF06970"/>
    </source>
</evidence>
<comment type="caution">
    <text evidence="4">The sequence shown here is derived from an EMBL/GenBank/DDBJ whole genome shotgun (WGS) entry which is preliminary data.</text>
</comment>
<dbReference type="InterPro" id="IPR010724">
    <property type="entry name" value="RepA_N"/>
</dbReference>
<gene>
    <name evidence="4" type="ORF">H0486_02315</name>
</gene>
<dbReference type="RefSeq" id="WP_228351474.1">
    <property type="nucleotide sequence ID" value="NZ_JACEGA010000001.1"/>
</dbReference>
<evidence type="ECO:0000313" key="4">
    <source>
        <dbReference type="EMBL" id="MBB2181711.1"/>
    </source>
</evidence>
<keyword evidence="5" id="KW-1185">Reference proteome</keyword>
<dbReference type="Pfam" id="PF19481">
    <property type="entry name" value="DUF6017"/>
    <property type="match status" value="1"/>
</dbReference>
<feature type="domain" description="DUF6017" evidence="3">
    <location>
        <begin position="197"/>
        <end position="311"/>
    </location>
</feature>
<dbReference type="EMBL" id="JACEGA010000001">
    <property type="protein sequence ID" value="MBB2181711.1"/>
    <property type="molecule type" value="Genomic_DNA"/>
</dbReference>
<dbReference type="AlphaFoldDB" id="A0A839JZ21"/>
<evidence type="ECO:0000259" key="3">
    <source>
        <dbReference type="Pfam" id="PF19481"/>
    </source>
</evidence>
<organism evidence="4 5">
    <name type="scientific">Variimorphobacter saccharofermentans</name>
    <dbReference type="NCBI Taxonomy" id="2755051"/>
    <lineage>
        <taxon>Bacteria</taxon>
        <taxon>Bacillati</taxon>
        <taxon>Bacillota</taxon>
        <taxon>Clostridia</taxon>
        <taxon>Lachnospirales</taxon>
        <taxon>Lachnospiraceae</taxon>
        <taxon>Variimorphobacter</taxon>
    </lineage>
</organism>
<evidence type="ECO:0000313" key="5">
    <source>
        <dbReference type="Proteomes" id="UP000574276"/>
    </source>
</evidence>
<dbReference type="InterPro" id="IPR046059">
    <property type="entry name" value="DUF6017"/>
</dbReference>
<sequence length="319" mass="36962">MSEKITFSYFYGQEADKLSFYRIPKLLFTNDYFRELSTDAKVLYGLMLDRMSLSIKNKWFDAEQRAYIYFSVEDTMEMLNCKKNKALDTLKALEEFCLIERKRQGQGKPAIIYVKSFMEEIPENVQRLEKQTSEQEEKGSEVGNINFLKLENQTSGGLENKPLEVGKINPNNTENSDTEYSNPDLIVSEDTGSGLDEYHAYANIIRENMEIDILYQRYPYDRELLDGIYDLILETVLCKSGNVIIASNEYPIQLVKSKFLKLNSSHIQYVIDCLKETTSKVRNIKKYLLAALFNAPSTMKSYYQAEVNHDMPQFAVRAI</sequence>
<proteinExistence type="predicted"/>
<accession>A0A839JZ21</accession>
<evidence type="ECO:0000256" key="1">
    <source>
        <dbReference type="SAM" id="MobiDB-lite"/>
    </source>
</evidence>
<feature type="compositionally biased region" description="Polar residues" evidence="1">
    <location>
        <begin position="169"/>
        <end position="181"/>
    </location>
</feature>
<protein>
    <submittedName>
        <fullName evidence="4">Replication initiator protein A</fullName>
    </submittedName>
</protein>
<reference evidence="4 5" key="1">
    <citation type="submission" date="2020-07" db="EMBL/GenBank/DDBJ databases">
        <title>Characterization and genome sequencing of isolate MD1, a novel member within the family Lachnospiraceae.</title>
        <authorList>
            <person name="Rettenmaier R."/>
            <person name="Di Bello L."/>
            <person name="Zinser C."/>
            <person name="Scheitz K."/>
            <person name="Liebl W."/>
            <person name="Zverlov V."/>
        </authorList>
    </citation>
    <scope>NUCLEOTIDE SEQUENCE [LARGE SCALE GENOMIC DNA]</scope>
    <source>
        <strain evidence="4 5">MD1</strain>
    </source>
</reference>
<feature type="domain" description="Replication initiator A N-terminal" evidence="2">
    <location>
        <begin position="19"/>
        <end position="93"/>
    </location>
</feature>
<dbReference type="Proteomes" id="UP000574276">
    <property type="component" value="Unassembled WGS sequence"/>
</dbReference>
<name>A0A839JZ21_9FIRM</name>